<dbReference type="AlphaFoldDB" id="A0A7E5A1R0"/>
<proteinExistence type="predicted"/>
<evidence type="ECO:0000256" key="1">
    <source>
        <dbReference type="SAM" id="SignalP"/>
    </source>
</evidence>
<reference evidence="3" key="2">
    <citation type="submission" date="2020-10" db="UniProtKB">
        <authorList>
            <consortium name="WormBaseParasite"/>
        </authorList>
    </citation>
    <scope>IDENTIFICATION</scope>
</reference>
<feature type="chain" id="PRO_5028994955" evidence="1">
    <location>
        <begin position="21"/>
        <end position="83"/>
    </location>
</feature>
<keyword evidence="2" id="KW-1185">Reference proteome</keyword>
<dbReference type="WBParaSite" id="Pan_g8468.t1">
    <property type="protein sequence ID" value="Pan_g8468.t1"/>
    <property type="gene ID" value="Pan_g8468"/>
</dbReference>
<name>A0A7E5A1R0_PANRE</name>
<organism evidence="2 3">
    <name type="scientific">Panagrellus redivivus</name>
    <name type="common">Microworm</name>
    <dbReference type="NCBI Taxonomy" id="6233"/>
    <lineage>
        <taxon>Eukaryota</taxon>
        <taxon>Metazoa</taxon>
        <taxon>Ecdysozoa</taxon>
        <taxon>Nematoda</taxon>
        <taxon>Chromadorea</taxon>
        <taxon>Rhabditida</taxon>
        <taxon>Tylenchina</taxon>
        <taxon>Panagrolaimomorpha</taxon>
        <taxon>Panagrolaimoidea</taxon>
        <taxon>Panagrolaimidae</taxon>
        <taxon>Panagrellus</taxon>
    </lineage>
</organism>
<keyword evidence="1" id="KW-0732">Signal</keyword>
<evidence type="ECO:0000313" key="2">
    <source>
        <dbReference type="Proteomes" id="UP000492821"/>
    </source>
</evidence>
<protein>
    <submittedName>
        <fullName evidence="3">Secreted protein</fullName>
    </submittedName>
</protein>
<reference evidence="2" key="1">
    <citation type="journal article" date="2013" name="Genetics">
        <title>The draft genome and transcriptome of Panagrellus redivivus are shaped by the harsh demands of a free-living lifestyle.</title>
        <authorList>
            <person name="Srinivasan J."/>
            <person name="Dillman A.R."/>
            <person name="Macchietto M.G."/>
            <person name="Heikkinen L."/>
            <person name="Lakso M."/>
            <person name="Fracchia K.M."/>
            <person name="Antoshechkin I."/>
            <person name="Mortazavi A."/>
            <person name="Wong G."/>
            <person name="Sternberg P.W."/>
        </authorList>
    </citation>
    <scope>NUCLEOTIDE SEQUENCE [LARGE SCALE GENOMIC DNA]</scope>
    <source>
        <strain evidence="2">MT8872</strain>
    </source>
</reference>
<accession>A0A7E5A1R0</accession>
<feature type="signal peptide" evidence="1">
    <location>
        <begin position="1"/>
        <end position="20"/>
    </location>
</feature>
<sequence length="83" mass="9335">MLCNWVLFVGFGILFEVVMPRGHEFDFGYPIVTHVAIVSLNGTHGVNLEEVSFILVESRLFADGTFAKSMDQSMPVQKKLLFL</sequence>
<dbReference type="Proteomes" id="UP000492821">
    <property type="component" value="Unassembled WGS sequence"/>
</dbReference>
<evidence type="ECO:0000313" key="3">
    <source>
        <dbReference type="WBParaSite" id="Pan_g8468.t1"/>
    </source>
</evidence>